<evidence type="ECO:0000259" key="2">
    <source>
        <dbReference type="SMART" id="SM00903"/>
    </source>
</evidence>
<gene>
    <name evidence="3" type="ORF">GDR74_12415</name>
</gene>
<sequence length="173" mass="17898">MLKTHSTPDLSGGRSVDPALFREGMSRVAAAVHVVTTDGPAGRAGFTATAVTPVTDSPASLLVCVNAGGRTAKALIANGVFCVNTLGIADAPVADAFAGRAKLEGLDRFTVGSWDVLETGAPLLASSLAAFDCRLDDARLVASHYVIVGRIVAVRLGEPQPALAYQGRLYHRI</sequence>
<dbReference type="Proteomes" id="UP000325614">
    <property type="component" value="Chromosome"/>
</dbReference>
<dbReference type="Gene3D" id="2.30.110.10">
    <property type="entry name" value="Electron Transport, Fmn-binding Protein, Chain A"/>
    <property type="match status" value="1"/>
</dbReference>
<dbReference type="PANTHER" id="PTHR30466:SF1">
    <property type="entry name" value="FMN REDUCTASE (NADH) RUTF"/>
    <property type="match status" value="1"/>
</dbReference>
<dbReference type="RefSeq" id="WP_152586594.1">
    <property type="nucleotide sequence ID" value="NZ_CP045423.1"/>
</dbReference>
<accession>A0A5P9JYZ4</accession>
<name>A0A5P9JYZ4_9HYPH</name>
<dbReference type="GO" id="GO:0006208">
    <property type="term" value="P:pyrimidine nucleobase catabolic process"/>
    <property type="evidence" value="ECO:0007669"/>
    <property type="project" value="TreeGrafter"/>
</dbReference>
<reference evidence="3 4" key="1">
    <citation type="submission" date="2019-10" db="EMBL/GenBank/DDBJ databases">
        <title>Isolation, Identification of Microvirga thermotolerans HR1, a novel thermophilic bacterium and Comparative Genomics of the genus Microvirga.</title>
        <authorList>
            <person name="Li J."/>
            <person name="Zhang W."/>
            <person name="Lin M."/>
            <person name="Wang J."/>
        </authorList>
    </citation>
    <scope>NUCLEOTIDE SEQUENCE [LARGE SCALE GENOMIC DNA]</scope>
    <source>
        <strain evidence="3 4">HR1</strain>
    </source>
</reference>
<dbReference type="KEGG" id="mico:GDR74_12415"/>
<keyword evidence="1" id="KW-0560">Oxidoreductase</keyword>
<dbReference type="EMBL" id="CP045423">
    <property type="protein sequence ID" value="QFU16958.1"/>
    <property type="molecule type" value="Genomic_DNA"/>
</dbReference>
<proteinExistence type="predicted"/>
<dbReference type="AlphaFoldDB" id="A0A5P9JYZ4"/>
<dbReference type="SUPFAM" id="SSF50475">
    <property type="entry name" value="FMN-binding split barrel"/>
    <property type="match status" value="1"/>
</dbReference>
<protein>
    <submittedName>
        <fullName evidence="3">Flavin reductase</fullName>
    </submittedName>
</protein>
<dbReference type="GO" id="GO:0042602">
    <property type="term" value="F:riboflavin reductase (NADPH) activity"/>
    <property type="evidence" value="ECO:0007669"/>
    <property type="project" value="TreeGrafter"/>
</dbReference>
<dbReference type="InterPro" id="IPR012349">
    <property type="entry name" value="Split_barrel_FMN-bd"/>
</dbReference>
<evidence type="ECO:0000313" key="4">
    <source>
        <dbReference type="Proteomes" id="UP000325614"/>
    </source>
</evidence>
<evidence type="ECO:0000256" key="1">
    <source>
        <dbReference type="ARBA" id="ARBA00023002"/>
    </source>
</evidence>
<dbReference type="InterPro" id="IPR050268">
    <property type="entry name" value="NADH-dep_flavin_reductase"/>
</dbReference>
<dbReference type="Pfam" id="PF01613">
    <property type="entry name" value="Flavin_Reduct"/>
    <property type="match status" value="1"/>
</dbReference>
<organism evidence="3 4">
    <name type="scientific">Microvirga thermotolerans</name>
    <dbReference type="NCBI Taxonomy" id="2651334"/>
    <lineage>
        <taxon>Bacteria</taxon>
        <taxon>Pseudomonadati</taxon>
        <taxon>Pseudomonadota</taxon>
        <taxon>Alphaproteobacteria</taxon>
        <taxon>Hyphomicrobiales</taxon>
        <taxon>Methylobacteriaceae</taxon>
        <taxon>Microvirga</taxon>
    </lineage>
</organism>
<dbReference type="InterPro" id="IPR002563">
    <property type="entry name" value="Flavin_Rdtase-like_dom"/>
</dbReference>
<dbReference type="GO" id="GO:0010181">
    <property type="term" value="F:FMN binding"/>
    <property type="evidence" value="ECO:0007669"/>
    <property type="project" value="InterPro"/>
</dbReference>
<keyword evidence="4" id="KW-1185">Reference proteome</keyword>
<feature type="domain" description="Flavin reductase like" evidence="2">
    <location>
        <begin position="25"/>
        <end position="172"/>
    </location>
</feature>
<evidence type="ECO:0000313" key="3">
    <source>
        <dbReference type="EMBL" id="QFU16958.1"/>
    </source>
</evidence>
<dbReference type="SMART" id="SM00903">
    <property type="entry name" value="Flavin_Reduct"/>
    <property type="match status" value="1"/>
</dbReference>
<dbReference type="PANTHER" id="PTHR30466">
    <property type="entry name" value="FLAVIN REDUCTASE"/>
    <property type="match status" value="1"/>
</dbReference>